<dbReference type="EMBL" id="LZLC01000013">
    <property type="protein sequence ID" value="OBJ46529.1"/>
    <property type="molecule type" value="Genomic_DNA"/>
</dbReference>
<gene>
    <name evidence="2" type="ORF">A5630_00730</name>
</gene>
<keyword evidence="2" id="KW-0378">Hydrolase</keyword>
<evidence type="ECO:0000313" key="2">
    <source>
        <dbReference type="EMBL" id="OBJ46529.1"/>
    </source>
</evidence>
<dbReference type="RefSeq" id="WP_064978666.1">
    <property type="nucleotide sequence ID" value="NZ_LZLC01000013.1"/>
</dbReference>
<dbReference type="GO" id="GO:0016787">
    <property type="term" value="F:hydrolase activity"/>
    <property type="evidence" value="ECO:0007669"/>
    <property type="project" value="UniProtKB-KW"/>
</dbReference>
<dbReference type="Pfam" id="PF00561">
    <property type="entry name" value="Abhydrolase_1"/>
    <property type="match status" value="1"/>
</dbReference>
<dbReference type="PANTHER" id="PTHR43433:SF1">
    <property type="entry name" value="BLL5160 PROTEIN"/>
    <property type="match status" value="1"/>
</dbReference>
<protein>
    <submittedName>
        <fullName evidence="2">Alpha/beta hydrolase</fullName>
    </submittedName>
</protein>
<name>A0A1A3HFT5_MYCMU</name>
<organism evidence="2 3">
    <name type="scientific">Mycolicibacterium mucogenicum</name>
    <name type="common">Mycobacterium mucogenicum</name>
    <dbReference type="NCBI Taxonomy" id="56689"/>
    <lineage>
        <taxon>Bacteria</taxon>
        <taxon>Bacillati</taxon>
        <taxon>Actinomycetota</taxon>
        <taxon>Actinomycetes</taxon>
        <taxon>Mycobacteriales</taxon>
        <taxon>Mycobacteriaceae</taxon>
        <taxon>Mycolicibacterium</taxon>
    </lineage>
</organism>
<dbReference type="SUPFAM" id="SSF53474">
    <property type="entry name" value="alpha/beta-Hydrolases"/>
    <property type="match status" value="1"/>
</dbReference>
<sequence>MSTLTSTAVPVEMTATETGFLRRNGPDGARVAYQTWGRRGPGASCGDVLLVHGSLQSSKVWSKHGYVAQLAQRYRVITIDVRGHGRSDKPEHAAGYDVQASVRDVCALLDHLGIAQTHYLGYSLGGRIGLTLAAVAPERLASLVVAGSSSRPQRGAVNVVMFPDAIAVTEKSGIEGFVQGWQEHRGTTMGTGFRATVDALGARGLVALMRQWDAEPGVAEDVLAQIQTPSLFFAGSRDMLRLADSRHAAALMPRAYFTLLEGADHGQTIAMRDRILDRAEAFFRLAEFPDIEKLSAVG</sequence>
<evidence type="ECO:0000313" key="3">
    <source>
        <dbReference type="Proteomes" id="UP000093898"/>
    </source>
</evidence>
<dbReference type="PRINTS" id="PR00111">
    <property type="entry name" value="ABHYDROLASE"/>
</dbReference>
<dbReference type="STRING" id="56689.GCA_001291445_02030"/>
<comment type="caution">
    <text evidence="2">The sequence shown here is derived from an EMBL/GenBank/DDBJ whole genome shotgun (WGS) entry which is preliminary data.</text>
</comment>
<dbReference type="PANTHER" id="PTHR43433">
    <property type="entry name" value="HYDROLASE, ALPHA/BETA FOLD FAMILY PROTEIN"/>
    <property type="match status" value="1"/>
</dbReference>
<dbReference type="InterPro" id="IPR000073">
    <property type="entry name" value="AB_hydrolase_1"/>
</dbReference>
<proteinExistence type="predicted"/>
<feature type="domain" description="AB hydrolase-1" evidence="1">
    <location>
        <begin position="48"/>
        <end position="148"/>
    </location>
</feature>
<dbReference type="Proteomes" id="UP000093898">
    <property type="component" value="Unassembled WGS sequence"/>
</dbReference>
<dbReference type="InterPro" id="IPR050471">
    <property type="entry name" value="AB_hydrolase"/>
</dbReference>
<dbReference type="AlphaFoldDB" id="A0A1A3HFT5"/>
<accession>A0A1A3HFT5</accession>
<reference evidence="2 3" key="1">
    <citation type="submission" date="2016-06" db="EMBL/GenBank/DDBJ databases">
        <authorList>
            <person name="Kjaerup R.B."/>
            <person name="Dalgaard T.S."/>
            <person name="Juul-Madsen H.R."/>
        </authorList>
    </citation>
    <scope>NUCLEOTIDE SEQUENCE [LARGE SCALE GENOMIC DNA]</scope>
    <source>
        <strain evidence="2 3">1127319.6</strain>
    </source>
</reference>
<evidence type="ECO:0000259" key="1">
    <source>
        <dbReference type="Pfam" id="PF00561"/>
    </source>
</evidence>
<dbReference type="InterPro" id="IPR029058">
    <property type="entry name" value="AB_hydrolase_fold"/>
</dbReference>
<dbReference type="Gene3D" id="3.40.50.1820">
    <property type="entry name" value="alpha/beta hydrolase"/>
    <property type="match status" value="1"/>
</dbReference>